<gene>
    <name evidence="1" type="primary">ORF124032</name>
</gene>
<protein>
    <submittedName>
        <fullName evidence="1">Uncharacterized protein</fullName>
    </submittedName>
</protein>
<sequence length="73" mass="8646">MHQRKHGDQGKLHFQVRLSCKRPNEARIDNISNLMKPIENQYLSTKYELNTFLFIERKKRNKGTGTGRTIVFL</sequence>
<organism evidence="1">
    <name type="scientific">Arion vulgaris</name>
    <dbReference type="NCBI Taxonomy" id="1028688"/>
    <lineage>
        <taxon>Eukaryota</taxon>
        <taxon>Metazoa</taxon>
        <taxon>Spiralia</taxon>
        <taxon>Lophotrochozoa</taxon>
        <taxon>Mollusca</taxon>
        <taxon>Gastropoda</taxon>
        <taxon>Heterobranchia</taxon>
        <taxon>Euthyneura</taxon>
        <taxon>Panpulmonata</taxon>
        <taxon>Eupulmonata</taxon>
        <taxon>Stylommatophora</taxon>
        <taxon>Helicina</taxon>
        <taxon>Arionoidea</taxon>
        <taxon>Arionidae</taxon>
        <taxon>Arion</taxon>
    </lineage>
</organism>
<name>A0A0B7AM46_9EUPU</name>
<dbReference type="AlphaFoldDB" id="A0A0B7AM46"/>
<feature type="non-terminal residue" evidence="1">
    <location>
        <position position="73"/>
    </location>
</feature>
<evidence type="ECO:0000313" key="1">
    <source>
        <dbReference type="EMBL" id="CEK81046.1"/>
    </source>
</evidence>
<reference evidence="1" key="1">
    <citation type="submission" date="2014-12" db="EMBL/GenBank/DDBJ databases">
        <title>Insight into the proteome of Arion vulgaris.</title>
        <authorList>
            <person name="Aradska J."/>
            <person name="Bulat T."/>
            <person name="Smidak R."/>
            <person name="Sarate P."/>
            <person name="Gangsoo J."/>
            <person name="Sialana F."/>
            <person name="Bilban M."/>
            <person name="Lubec G."/>
        </authorList>
    </citation>
    <scope>NUCLEOTIDE SEQUENCE</scope>
    <source>
        <tissue evidence="1">Skin</tissue>
    </source>
</reference>
<proteinExistence type="predicted"/>
<accession>A0A0B7AM46</accession>
<dbReference type="EMBL" id="HACG01034181">
    <property type="protein sequence ID" value="CEK81046.1"/>
    <property type="molecule type" value="Transcribed_RNA"/>
</dbReference>